<evidence type="ECO:0000313" key="1">
    <source>
        <dbReference type="EMBL" id="SEW06118.1"/>
    </source>
</evidence>
<dbReference type="Proteomes" id="UP000182125">
    <property type="component" value="Unassembled WGS sequence"/>
</dbReference>
<dbReference type="RefSeq" id="WP_257789384.1">
    <property type="nucleotide sequence ID" value="NZ_CP015105.1"/>
</dbReference>
<dbReference type="EMBL" id="FOIW01000002">
    <property type="protein sequence ID" value="SEW06118.1"/>
    <property type="molecule type" value="Genomic_DNA"/>
</dbReference>
<protein>
    <submittedName>
        <fullName evidence="1">Uncharacterized protein</fullName>
    </submittedName>
</protein>
<name>A0A1I0NWL2_9EURY</name>
<dbReference type="GeneID" id="74354273"/>
<reference evidence="1 2" key="1">
    <citation type="submission" date="2016-10" db="EMBL/GenBank/DDBJ databases">
        <authorList>
            <person name="de Groot N.N."/>
        </authorList>
    </citation>
    <scope>NUCLEOTIDE SEQUENCE [LARGE SCALE GENOMIC DNA]</scope>
    <source>
        <strain evidence="1 2">OGL-20</strain>
    </source>
</reference>
<evidence type="ECO:0000313" key="2">
    <source>
        <dbReference type="Proteomes" id="UP000182125"/>
    </source>
</evidence>
<accession>A0A1I0NWL2</accession>
<dbReference type="AlphaFoldDB" id="A0A1I0NWL2"/>
<organism evidence="1 2">
    <name type="scientific">Thermococcus thioreducens</name>
    <dbReference type="NCBI Taxonomy" id="277988"/>
    <lineage>
        <taxon>Archaea</taxon>
        <taxon>Methanobacteriati</taxon>
        <taxon>Methanobacteriota</taxon>
        <taxon>Thermococci</taxon>
        <taxon>Thermococcales</taxon>
        <taxon>Thermococcaceae</taxon>
        <taxon>Thermococcus</taxon>
    </lineage>
</organism>
<gene>
    <name evidence="1" type="ORF">SAMN05216170_1321</name>
</gene>
<sequence>MFESLKRAYWKWRSRCPFVRKIEEWRMRRKAREFRVEVKR</sequence>
<proteinExistence type="predicted"/>